<organism evidence="3 4">
    <name type="scientific">Micavibrio aeruginosavorus (strain ARL-13)</name>
    <dbReference type="NCBI Taxonomy" id="856793"/>
    <lineage>
        <taxon>Bacteria</taxon>
        <taxon>Pseudomonadati</taxon>
        <taxon>Bdellovibrionota</taxon>
        <taxon>Bdellovibrionia</taxon>
        <taxon>Bdellovibrionales</taxon>
        <taxon>Pseudobdellovibrionaceae</taxon>
        <taxon>Micavibrio</taxon>
    </lineage>
</organism>
<evidence type="ECO:0000259" key="2">
    <source>
        <dbReference type="Pfam" id="PF04073"/>
    </source>
</evidence>
<dbReference type="GO" id="GO:0002161">
    <property type="term" value="F:aminoacyl-tRNA deacylase activity"/>
    <property type="evidence" value="ECO:0007669"/>
    <property type="project" value="InterPro"/>
</dbReference>
<dbReference type="STRING" id="856793.MICA_2324"/>
<dbReference type="FunFam" id="3.90.960.10:FF:000005">
    <property type="entry name" value="Putative prolyl-tRNA synthetase"/>
    <property type="match status" value="1"/>
</dbReference>
<dbReference type="AlphaFoldDB" id="G2KT82"/>
<reference evidence="3 4" key="1">
    <citation type="journal article" date="2011" name="BMC Genomics">
        <title>Genomic insights into an obligate epibiotic bacterial predator: Micavibrio aeruginosavorus ARL-13.</title>
        <authorList>
            <person name="Wang Z."/>
            <person name="Kadouri D."/>
            <person name="Wu M."/>
        </authorList>
    </citation>
    <scope>NUCLEOTIDE SEQUENCE [LARGE SCALE GENOMIC DNA]</scope>
    <source>
        <strain evidence="3 4">ARL-13</strain>
    </source>
</reference>
<dbReference type="PANTHER" id="PTHR31423">
    <property type="entry name" value="YBAK DOMAIN-CONTAINING PROTEIN"/>
    <property type="match status" value="1"/>
</dbReference>
<dbReference type="InterPro" id="IPR040285">
    <property type="entry name" value="ProX/PRXD1"/>
</dbReference>
<dbReference type="EMBL" id="CP002382">
    <property type="protein sequence ID" value="AEP10626.1"/>
    <property type="molecule type" value="Genomic_DNA"/>
</dbReference>
<keyword evidence="3" id="KW-0238">DNA-binding</keyword>
<evidence type="ECO:0000313" key="3">
    <source>
        <dbReference type="EMBL" id="AEP10626.1"/>
    </source>
</evidence>
<evidence type="ECO:0000313" key="4">
    <source>
        <dbReference type="Proteomes" id="UP000009286"/>
    </source>
</evidence>
<dbReference type="Pfam" id="PF04073">
    <property type="entry name" value="tRNA_edit"/>
    <property type="match status" value="1"/>
</dbReference>
<dbReference type="eggNOG" id="COG3760">
    <property type="taxonomic scope" value="Bacteria"/>
</dbReference>
<dbReference type="SUPFAM" id="SSF55826">
    <property type="entry name" value="YbaK/ProRS associated domain"/>
    <property type="match status" value="1"/>
</dbReference>
<accession>G2KT82</accession>
<dbReference type="HOGENOM" id="CLU_104635_2_0_5"/>
<protein>
    <submittedName>
        <fullName evidence="3">DNA-binding protein, putative</fullName>
    </submittedName>
</protein>
<dbReference type="Proteomes" id="UP000009286">
    <property type="component" value="Chromosome"/>
</dbReference>
<dbReference type="CDD" id="cd04335">
    <property type="entry name" value="PrdX_deacylase"/>
    <property type="match status" value="1"/>
</dbReference>
<proteinExistence type="inferred from homology"/>
<dbReference type="KEGG" id="mai:MICA_2324"/>
<dbReference type="GO" id="GO:0003677">
    <property type="term" value="F:DNA binding"/>
    <property type="evidence" value="ECO:0007669"/>
    <property type="project" value="UniProtKB-KW"/>
</dbReference>
<dbReference type="OrthoDB" id="5145315at2"/>
<dbReference type="InterPro" id="IPR036754">
    <property type="entry name" value="YbaK/aa-tRNA-synt-asso_dom_sf"/>
</dbReference>
<feature type="domain" description="YbaK/aminoacyl-tRNA synthetase-associated" evidence="2">
    <location>
        <begin position="36"/>
        <end position="161"/>
    </location>
</feature>
<evidence type="ECO:0000256" key="1">
    <source>
        <dbReference type="ARBA" id="ARBA00010201"/>
    </source>
</evidence>
<keyword evidence="4" id="KW-1185">Reference proteome</keyword>
<sequence length="182" mass="20249">MDTAQNLQHHTDLPTTPDALFKRLDDLGILYTTWHHPAFFTVEEGLEFEKDIPGLHCRNLFVRDKRETMFLVSAANETKIDLKKLSALLDCGRLSFGSPERLWANLGVRPGSVCPYAIINDTAQAVTMVLDDTIMRATTVNFHPMVNTMTIGVAPQDLVRFIESTGHTPLILDLSATAPEGE</sequence>
<name>G2KT82_MICAA</name>
<comment type="similarity">
    <text evidence="1">Belongs to the PRORSD1 family.</text>
</comment>
<gene>
    <name evidence="3" type="ordered locus">MICA_2324</name>
</gene>
<dbReference type="InterPro" id="IPR007214">
    <property type="entry name" value="YbaK/aa-tRNA-synth-assoc-dom"/>
</dbReference>
<dbReference type="Gene3D" id="3.90.960.10">
    <property type="entry name" value="YbaK/aminoacyl-tRNA synthetase-associated domain"/>
    <property type="match status" value="1"/>
</dbReference>
<dbReference type="RefSeq" id="WP_014103849.1">
    <property type="nucleotide sequence ID" value="NC_016026.1"/>
</dbReference>
<dbReference type="PANTHER" id="PTHR31423:SF3">
    <property type="entry name" value="PROLYL-TRNA SYNTHETASE ASSOCIATED DOMAIN-CONTAINING PROTEIN 1-RELATED"/>
    <property type="match status" value="1"/>
</dbReference>